<name>A0AAV6UBZ5_9ARAC</name>
<dbReference type="SMART" id="SM00042">
    <property type="entry name" value="CUB"/>
    <property type="match status" value="1"/>
</dbReference>
<dbReference type="PROSITE" id="PS50026">
    <property type="entry name" value="EGF_3"/>
    <property type="match status" value="1"/>
</dbReference>
<feature type="signal peptide" evidence="4">
    <location>
        <begin position="1"/>
        <end position="22"/>
    </location>
</feature>
<evidence type="ECO:0000256" key="2">
    <source>
        <dbReference type="ARBA" id="ARBA00023157"/>
    </source>
</evidence>
<dbReference type="PROSITE" id="PS01180">
    <property type="entry name" value="CUB"/>
    <property type="match status" value="1"/>
</dbReference>
<gene>
    <name evidence="7" type="ORF">JTE90_007200</name>
</gene>
<dbReference type="InterPro" id="IPR000859">
    <property type="entry name" value="CUB_dom"/>
</dbReference>
<feature type="chain" id="PRO_5043764713" evidence="4">
    <location>
        <begin position="23"/>
        <end position="228"/>
    </location>
</feature>
<evidence type="ECO:0000313" key="8">
    <source>
        <dbReference type="Proteomes" id="UP000827092"/>
    </source>
</evidence>
<proteinExistence type="predicted"/>
<reference evidence="7 8" key="1">
    <citation type="journal article" date="2022" name="Nat. Ecol. Evol.">
        <title>A masculinizing supergene underlies an exaggerated male reproductive morph in a spider.</title>
        <authorList>
            <person name="Hendrickx F."/>
            <person name="De Corte Z."/>
            <person name="Sonet G."/>
            <person name="Van Belleghem S.M."/>
            <person name="Kostlbacher S."/>
            <person name="Vangestel C."/>
        </authorList>
    </citation>
    <scope>NUCLEOTIDE SEQUENCE [LARGE SCALE GENOMIC DNA]</scope>
    <source>
        <strain evidence="7">W744_W776</strain>
    </source>
</reference>
<comment type="caution">
    <text evidence="3">Lacks conserved residue(s) required for the propagation of feature annotation.</text>
</comment>
<evidence type="ECO:0000313" key="7">
    <source>
        <dbReference type="EMBL" id="KAG8181875.1"/>
    </source>
</evidence>
<keyword evidence="8" id="KW-1185">Reference proteome</keyword>
<organism evidence="7 8">
    <name type="scientific">Oedothorax gibbosus</name>
    <dbReference type="NCBI Taxonomy" id="931172"/>
    <lineage>
        <taxon>Eukaryota</taxon>
        <taxon>Metazoa</taxon>
        <taxon>Ecdysozoa</taxon>
        <taxon>Arthropoda</taxon>
        <taxon>Chelicerata</taxon>
        <taxon>Arachnida</taxon>
        <taxon>Araneae</taxon>
        <taxon>Araneomorphae</taxon>
        <taxon>Entelegynae</taxon>
        <taxon>Araneoidea</taxon>
        <taxon>Linyphiidae</taxon>
        <taxon>Erigoninae</taxon>
        <taxon>Oedothorax</taxon>
    </lineage>
</organism>
<dbReference type="Gene3D" id="2.60.120.290">
    <property type="entry name" value="Spermadhesin, CUB domain"/>
    <property type="match status" value="1"/>
</dbReference>
<evidence type="ECO:0000259" key="5">
    <source>
        <dbReference type="PROSITE" id="PS01180"/>
    </source>
</evidence>
<evidence type="ECO:0000256" key="4">
    <source>
        <dbReference type="SAM" id="SignalP"/>
    </source>
</evidence>
<dbReference type="SUPFAM" id="SSF49854">
    <property type="entry name" value="Spermadhesin, CUB domain"/>
    <property type="match status" value="1"/>
</dbReference>
<feature type="disulfide bond" evidence="3">
    <location>
        <begin position="179"/>
        <end position="196"/>
    </location>
</feature>
<evidence type="ECO:0000256" key="1">
    <source>
        <dbReference type="ARBA" id="ARBA00022737"/>
    </source>
</evidence>
<comment type="caution">
    <text evidence="7">The sequence shown here is derived from an EMBL/GenBank/DDBJ whole genome shotgun (WGS) entry which is preliminary data.</text>
</comment>
<keyword evidence="2 3" id="KW-1015">Disulfide bond</keyword>
<protein>
    <submittedName>
        <fullName evidence="7">Uncharacterized protein</fullName>
    </submittedName>
</protein>
<accession>A0AAV6UBZ5</accession>
<dbReference type="EMBL" id="JAFNEN010000491">
    <property type="protein sequence ID" value="KAG8181875.1"/>
    <property type="molecule type" value="Genomic_DNA"/>
</dbReference>
<dbReference type="Pfam" id="PF00431">
    <property type="entry name" value="CUB"/>
    <property type="match status" value="1"/>
</dbReference>
<feature type="disulfide bond" evidence="3">
    <location>
        <begin position="198"/>
        <end position="207"/>
    </location>
</feature>
<dbReference type="PANTHER" id="PTHR24251">
    <property type="entry name" value="OVOCHYMASE-RELATED"/>
    <property type="match status" value="1"/>
</dbReference>
<feature type="domain" description="CUB" evidence="5">
    <location>
        <begin position="41"/>
        <end position="163"/>
    </location>
</feature>
<feature type="domain" description="EGF-like" evidence="6">
    <location>
        <begin position="170"/>
        <end position="208"/>
    </location>
</feature>
<keyword evidence="3" id="KW-0245">EGF-like domain</keyword>
<dbReference type="InterPro" id="IPR035914">
    <property type="entry name" value="Sperma_CUB_dom_sf"/>
</dbReference>
<dbReference type="PROSITE" id="PS00022">
    <property type="entry name" value="EGF_1"/>
    <property type="match status" value="1"/>
</dbReference>
<dbReference type="SUPFAM" id="SSF57196">
    <property type="entry name" value="EGF/Laminin"/>
    <property type="match status" value="1"/>
</dbReference>
<dbReference type="Proteomes" id="UP000827092">
    <property type="component" value="Unassembled WGS sequence"/>
</dbReference>
<dbReference type="CDD" id="cd00041">
    <property type="entry name" value="CUB"/>
    <property type="match status" value="1"/>
</dbReference>
<sequence>MHHYSVINTLCVIWTCIYLTQAQEPKQIFPSALKEEMYSQCGGVLKEPRGVLSTPNFPNPYPVPIRCRWIIEAPADRVIALYFSQFYMREGVTVIEYAFYSDTLHMGEKELGSVSSDHQPTFLVSNKPVLVLDFLVRESSNVHLRVREYLLDVFGFNITYEIVGRNESARKDACIYDHCSYSGSCFASVEFAGYACHCFGGHYGEECQYSPGCEPGSESTCLNGGTCR</sequence>
<keyword evidence="4" id="KW-0732">Signal</keyword>
<keyword evidence="1" id="KW-0677">Repeat</keyword>
<dbReference type="InterPro" id="IPR000742">
    <property type="entry name" value="EGF"/>
</dbReference>
<evidence type="ECO:0000259" key="6">
    <source>
        <dbReference type="PROSITE" id="PS50026"/>
    </source>
</evidence>
<dbReference type="AlphaFoldDB" id="A0AAV6UBZ5"/>
<evidence type="ECO:0000256" key="3">
    <source>
        <dbReference type="PROSITE-ProRule" id="PRU00076"/>
    </source>
</evidence>